<dbReference type="OrthoDB" id="9809068at2"/>
<comment type="subcellular location">
    <subcellularLocation>
        <location evidence="1">Cell envelope</location>
    </subcellularLocation>
</comment>
<dbReference type="RefSeq" id="WP_053399222.1">
    <property type="nucleotide sequence ID" value="NZ_LFQU01000046.1"/>
</dbReference>
<proteinExistence type="inferred from homology"/>
<dbReference type="SUPFAM" id="SSF111369">
    <property type="entry name" value="HlyD-like secretion proteins"/>
    <property type="match status" value="1"/>
</dbReference>
<dbReference type="Gene3D" id="2.40.30.170">
    <property type="match status" value="1"/>
</dbReference>
<dbReference type="GO" id="GO:0016020">
    <property type="term" value="C:membrane"/>
    <property type="evidence" value="ECO:0007669"/>
    <property type="project" value="InterPro"/>
</dbReference>
<dbReference type="InterPro" id="IPR058627">
    <property type="entry name" value="MdtA-like_C"/>
</dbReference>
<dbReference type="GO" id="GO:0060003">
    <property type="term" value="P:copper ion export"/>
    <property type="evidence" value="ECO:0007669"/>
    <property type="project" value="TreeGrafter"/>
</dbReference>
<dbReference type="Gene3D" id="2.40.420.20">
    <property type="match status" value="1"/>
</dbReference>
<dbReference type="Gene3D" id="2.40.50.100">
    <property type="match status" value="1"/>
</dbReference>
<protein>
    <submittedName>
        <fullName evidence="6">RND transporter MFP subunit</fullName>
    </submittedName>
</protein>
<evidence type="ECO:0000256" key="3">
    <source>
        <dbReference type="ARBA" id="ARBA00022448"/>
    </source>
</evidence>
<gene>
    <name evidence="6" type="ORF">ACU52_13855</name>
</gene>
<evidence type="ECO:0000256" key="2">
    <source>
        <dbReference type="ARBA" id="ARBA00009477"/>
    </source>
</evidence>
<evidence type="ECO:0000313" key="6">
    <source>
        <dbReference type="EMBL" id="KOO66372.1"/>
    </source>
</evidence>
<evidence type="ECO:0000313" key="7">
    <source>
        <dbReference type="Proteomes" id="UP000036951"/>
    </source>
</evidence>
<dbReference type="Pfam" id="PF25967">
    <property type="entry name" value="RND-MFP_C"/>
    <property type="match status" value="1"/>
</dbReference>
<dbReference type="FunFam" id="2.40.420.20:FF:000006">
    <property type="entry name" value="RND family efflux transporter MFP subunit"/>
    <property type="match status" value="1"/>
</dbReference>
<organism evidence="6 7">
    <name type="scientific">Xylanibacter rarus</name>
    <dbReference type="NCBI Taxonomy" id="1676614"/>
    <lineage>
        <taxon>Bacteria</taxon>
        <taxon>Pseudomonadati</taxon>
        <taxon>Bacteroidota</taxon>
        <taxon>Bacteroidia</taxon>
        <taxon>Bacteroidales</taxon>
        <taxon>Prevotellaceae</taxon>
        <taxon>Xylanibacter</taxon>
    </lineage>
</organism>
<dbReference type="NCBIfam" id="TIGR01730">
    <property type="entry name" value="RND_mfp"/>
    <property type="match status" value="1"/>
</dbReference>
<dbReference type="PANTHER" id="PTHR30097">
    <property type="entry name" value="CATION EFFLUX SYSTEM PROTEIN CUSB"/>
    <property type="match status" value="1"/>
</dbReference>
<dbReference type="InterPro" id="IPR006143">
    <property type="entry name" value="RND_pump_MFP"/>
</dbReference>
<sequence>MKKNILITSVLSMLVMVSCQHKHTHSEEADAHEGEEKGHSTEIVISPEQAHQAGIVAEIIKPGNFSGVIPAGGKILAASGNEATIVATVPGIVRFQRGITEGTAVSKGGTVFTISADKLQDNPAKQAAIAYQTAKKEYERAAKLVKDNIVTQKEFNSIRANYESAKIAYEAFSGSKGGSGVAVTSPISGYVKTCLVKEGDYVSVGQPMMNVTQTRKLYLKANVPERYYSILGTVKSAKFKTAYSDRIYNIGAMNGRLVATGKSTGDGSPYIPVTFEFDNQADVMPGAFVETYLLTSERPGVISVPVSALTDENGVNFVYIQTDATCYERREVEIGETDGERVEIKSGLKGGEKVVTKGATQVRLASASTSLPAHSHQH</sequence>
<evidence type="ECO:0000259" key="5">
    <source>
        <dbReference type="Pfam" id="PF25967"/>
    </source>
</evidence>
<feature type="domain" description="Multidrug resistance protein MdtA-like barrel-sandwich hybrid" evidence="4">
    <location>
        <begin position="81"/>
        <end position="213"/>
    </location>
</feature>
<dbReference type="Pfam" id="PF25917">
    <property type="entry name" value="BSH_RND"/>
    <property type="match status" value="1"/>
</dbReference>
<dbReference type="PROSITE" id="PS51257">
    <property type="entry name" value="PROKAR_LIPOPROTEIN"/>
    <property type="match status" value="1"/>
</dbReference>
<name>A0A8E1QWT2_9BACT</name>
<dbReference type="GO" id="GO:0015679">
    <property type="term" value="P:plasma membrane copper ion transport"/>
    <property type="evidence" value="ECO:0007669"/>
    <property type="project" value="TreeGrafter"/>
</dbReference>
<evidence type="ECO:0000259" key="4">
    <source>
        <dbReference type="Pfam" id="PF25917"/>
    </source>
</evidence>
<keyword evidence="7" id="KW-1185">Reference proteome</keyword>
<dbReference type="InterPro" id="IPR058625">
    <property type="entry name" value="MdtA-like_BSH"/>
</dbReference>
<comment type="similarity">
    <text evidence="2">Belongs to the membrane fusion protein (MFP) (TC 8.A.1) family.</text>
</comment>
<evidence type="ECO:0000256" key="1">
    <source>
        <dbReference type="ARBA" id="ARBA00004196"/>
    </source>
</evidence>
<dbReference type="EMBL" id="LFQU01000046">
    <property type="protein sequence ID" value="KOO66372.1"/>
    <property type="molecule type" value="Genomic_DNA"/>
</dbReference>
<dbReference type="GO" id="GO:0030313">
    <property type="term" value="C:cell envelope"/>
    <property type="evidence" value="ECO:0007669"/>
    <property type="project" value="TreeGrafter"/>
</dbReference>
<dbReference type="PANTHER" id="PTHR30097:SF4">
    <property type="entry name" value="SLR6042 PROTEIN"/>
    <property type="match status" value="1"/>
</dbReference>
<reference evidence="6 7" key="1">
    <citation type="submission" date="2015-06" db="EMBL/GenBank/DDBJ databases">
        <title>Prevotella sp. 109, sp. nov., a novel member of the family Prevotellaceae isolated from human faeces.</title>
        <authorList>
            <person name="Shkoporov A.N."/>
            <person name="Chaplin A.V."/>
            <person name="Kafarskaia L.I."/>
            <person name="Efimov B.A."/>
        </authorList>
    </citation>
    <scope>NUCLEOTIDE SEQUENCE [LARGE SCALE GENOMIC DNA]</scope>
    <source>
        <strain evidence="6 7">109</strain>
    </source>
</reference>
<accession>A0A8E1QWT2</accession>
<dbReference type="InterPro" id="IPR051909">
    <property type="entry name" value="MFP_Cation_Efflux"/>
</dbReference>
<feature type="domain" description="Multidrug resistance protein MdtA-like C-terminal permuted SH3" evidence="5">
    <location>
        <begin position="301"/>
        <end position="359"/>
    </location>
</feature>
<keyword evidence="3" id="KW-0813">Transport</keyword>
<dbReference type="Gene3D" id="1.10.287.470">
    <property type="entry name" value="Helix hairpin bin"/>
    <property type="match status" value="1"/>
</dbReference>
<comment type="caution">
    <text evidence="6">The sequence shown here is derived from an EMBL/GenBank/DDBJ whole genome shotgun (WGS) entry which is preliminary data.</text>
</comment>
<dbReference type="Proteomes" id="UP000036951">
    <property type="component" value="Unassembled WGS sequence"/>
</dbReference>
<dbReference type="AlphaFoldDB" id="A0A8E1QWT2"/>
<dbReference type="GO" id="GO:0022857">
    <property type="term" value="F:transmembrane transporter activity"/>
    <property type="evidence" value="ECO:0007669"/>
    <property type="project" value="InterPro"/>
</dbReference>